<reference evidence="2" key="1">
    <citation type="submission" date="2016-10" db="EMBL/GenBank/DDBJ databases">
        <authorList>
            <person name="Varghese N."/>
            <person name="Submissions S."/>
        </authorList>
    </citation>
    <scope>NUCLEOTIDE SEQUENCE [LARGE SCALE GENOMIC DNA]</scope>
    <source>
        <strain evidence="2">DSM 17933</strain>
    </source>
</reference>
<keyword evidence="2" id="KW-1185">Reference proteome</keyword>
<proteinExistence type="predicted"/>
<protein>
    <submittedName>
        <fullName evidence="1">Uncharacterized protein</fullName>
    </submittedName>
</protein>
<dbReference type="EMBL" id="FNCH01000002">
    <property type="protein sequence ID" value="SDF94110.1"/>
    <property type="molecule type" value="Genomic_DNA"/>
</dbReference>
<evidence type="ECO:0000313" key="2">
    <source>
        <dbReference type="Proteomes" id="UP000199643"/>
    </source>
</evidence>
<evidence type="ECO:0000313" key="1">
    <source>
        <dbReference type="EMBL" id="SDF94110.1"/>
    </source>
</evidence>
<sequence length="218" mass="24727">MKIELKNIKHSPSLSEETNAFTANLYIDGKRAAYVKNDGQGGSTSYLADSREVWNLVEQAESYCKSIPDKHYPKDKYWEGFSIKMNLENYIDDLLEAHLHKKELEKVEKKVLKDMEKGIVFGKPNDFSWIVQTFSVPLSSVLKHPKGNEIISNSITKSIISELKDGVKILNTNIPESIFKMAGLSKDQYVDSTVAGIQEINVPTDERNENVSSRNRSR</sequence>
<dbReference type="Proteomes" id="UP000199643">
    <property type="component" value="Unassembled WGS sequence"/>
</dbReference>
<accession>A0A1G7Q951</accession>
<name>A0A1G7Q951_9SPHI</name>
<dbReference type="OrthoDB" id="7874815at2"/>
<dbReference type="RefSeq" id="WP_090497086.1">
    <property type="nucleotide sequence ID" value="NZ_FNCH01000002.1"/>
</dbReference>
<gene>
    <name evidence="1" type="ORF">SAMN05421827_102194</name>
</gene>
<dbReference type="STRING" id="405671.SAMN05421827_102194"/>
<dbReference type="AlphaFoldDB" id="A0A1G7Q951"/>
<organism evidence="1 2">
    <name type="scientific">Pedobacter terrae</name>
    <dbReference type="NCBI Taxonomy" id="405671"/>
    <lineage>
        <taxon>Bacteria</taxon>
        <taxon>Pseudomonadati</taxon>
        <taxon>Bacteroidota</taxon>
        <taxon>Sphingobacteriia</taxon>
        <taxon>Sphingobacteriales</taxon>
        <taxon>Sphingobacteriaceae</taxon>
        <taxon>Pedobacter</taxon>
    </lineage>
</organism>